<evidence type="ECO:0000313" key="2">
    <source>
        <dbReference type="Proteomes" id="UP000243459"/>
    </source>
</evidence>
<reference evidence="2" key="1">
    <citation type="journal article" date="2017" name="Nat. Commun.">
        <title>The asparagus genome sheds light on the origin and evolution of a young Y chromosome.</title>
        <authorList>
            <person name="Harkess A."/>
            <person name="Zhou J."/>
            <person name="Xu C."/>
            <person name="Bowers J.E."/>
            <person name="Van der Hulst R."/>
            <person name="Ayyampalayam S."/>
            <person name="Mercati F."/>
            <person name="Riccardi P."/>
            <person name="McKain M.R."/>
            <person name="Kakrana A."/>
            <person name="Tang H."/>
            <person name="Ray J."/>
            <person name="Groenendijk J."/>
            <person name="Arikit S."/>
            <person name="Mathioni S.M."/>
            <person name="Nakano M."/>
            <person name="Shan H."/>
            <person name="Telgmann-Rauber A."/>
            <person name="Kanno A."/>
            <person name="Yue Z."/>
            <person name="Chen H."/>
            <person name="Li W."/>
            <person name="Chen Y."/>
            <person name="Xu X."/>
            <person name="Zhang Y."/>
            <person name="Luo S."/>
            <person name="Chen H."/>
            <person name="Gao J."/>
            <person name="Mao Z."/>
            <person name="Pires J.C."/>
            <person name="Luo M."/>
            <person name="Kudrna D."/>
            <person name="Wing R.A."/>
            <person name="Meyers B.C."/>
            <person name="Yi K."/>
            <person name="Kong H."/>
            <person name="Lavrijsen P."/>
            <person name="Sunseri F."/>
            <person name="Falavigna A."/>
            <person name="Ye Y."/>
            <person name="Leebens-Mack J.H."/>
            <person name="Chen G."/>
        </authorList>
    </citation>
    <scope>NUCLEOTIDE SEQUENCE [LARGE SCALE GENOMIC DNA]</scope>
    <source>
        <strain evidence="2">cv. DH0086</strain>
    </source>
</reference>
<keyword evidence="2" id="KW-1185">Reference proteome</keyword>
<dbReference type="Proteomes" id="UP000243459">
    <property type="component" value="Chromosome 7"/>
</dbReference>
<dbReference type="EMBL" id="CM007387">
    <property type="protein sequence ID" value="ONK62502.1"/>
    <property type="molecule type" value="Genomic_DNA"/>
</dbReference>
<proteinExistence type="predicted"/>
<protein>
    <submittedName>
        <fullName evidence="1">Uncharacterized protein</fullName>
    </submittedName>
</protein>
<name>A0A5P1E9H1_ASPOF</name>
<evidence type="ECO:0000313" key="1">
    <source>
        <dbReference type="EMBL" id="ONK62502.1"/>
    </source>
</evidence>
<dbReference type="Gramene" id="ONK62502">
    <property type="protein sequence ID" value="ONK62502"/>
    <property type="gene ID" value="A4U43_C07F4590"/>
</dbReference>
<gene>
    <name evidence="1" type="ORF">A4U43_C07F4590</name>
</gene>
<organism evidence="1 2">
    <name type="scientific">Asparagus officinalis</name>
    <name type="common">Garden asparagus</name>
    <dbReference type="NCBI Taxonomy" id="4686"/>
    <lineage>
        <taxon>Eukaryota</taxon>
        <taxon>Viridiplantae</taxon>
        <taxon>Streptophyta</taxon>
        <taxon>Embryophyta</taxon>
        <taxon>Tracheophyta</taxon>
        <taxon>Spermatophyta</taxon>
        <taxon>Magnoliopsida</taxon>
        <taxon>Liliopsida</taxon>
        <taxon>Asparagales</taxon>
        <taxon>Asparagaceae</taxon>
        <taxon>Asparagoideae</taxon>
        <taxon>Asparagus</taxon>
    </lineage>
</organism>
<sequence length="221" mass="25658">MEAREERELRLKSALLFLKLFRSRACFASFNGDFTAVAEFTFVNPWRERSPNAPQGNFVTLKGAEVLRQQRARGLRMRIAHKLVLEATRGRFVAVSSSSHRELCRRRRILDFEAEGEIRGLGRPTRVATEALRIFEKTLHWPELAGDRVWLEPQEVVDLFKSVDIRSLPKGSRIMLQNENSSVTRIKKRKFHLRRLMRETHHDLYVFFGRRRANNGGGGGK</sequence>
<accession>A0A5P1E9H1</accession>
<dbReference type="AlphaFoldDB" id="A0A5P1E9H1"/>